<evidence type="ECO:0008006" key="9">
    <source>
        <dbReference type="Google" id="ProtNLM"/>
    </source>
</evidence>
<evidence type="ECO:0000313" key="8">
    <source>
        <dbReference type="Proteomes" id="UP001300012"/>
    </source>
</evidence>
<evidence type="ECO:0000256" key="5">
    <source>
        <dbReference type="ARBA" id="ARBA00023136"/>
    </source>
</evidence>
<evidence type="ECO:0000256" key="6">
    <source>
        <dbReference type="SAM" id="Phobius"/>
    </source>
</evidence>
<keyword evidence="8" id="KW-1185">Reference proteome</keyword>
<feature type="transmembrane region" description="Helical" evidence="6">
    <location>
        <begin position="123"/>
        <end position="144"/>
    </location>
</feature>
<evidence type="ECO:0000256" key="4">
    <source>
        <dbReference type="ARBA" id="ARBA00022989"/>
    </source>
</evidence>
<evidence type="ECO:0000256" key="3">
    <source>
        <dbReference type="ARBA" id="ARBA00022692"/>
    </source>
</evidence>
<accession>A0ABT1YL36</accession>
<feature type="transmembrane region" description="Helical" evidence="6">
    <location>
        <begin position="83"/>
        <end position="103"/>
    </location>
</feature>
<feature type="transmembrane region" description="Helical" evidence="6">
    <location>
        <begin position="39"/>
        <end position="63"/>
    </location>
</feature>
<organism evidence="7 8">
    <name type="scientific">Paenibacillus radicis</name>
    <name type="common">ex Xue et al. 2023</name>
    <dbReference type="NCBI Taxonomy" id="2972489"/>
    <lineage>
        <taxon>Bacteria</taxon>
        <taxon>Bacillati</taxon>
        <taxon>Bacillota</taxon>
        <taxon>Bacilli</taxon>
        <taxon>Bacillales</taxon>
        <taxon>Paenibacillaceae</taxon>
        <taxon>Paenibacillus</taxon>
    </lineage>
</organism>
<reference evidence="7 8" key="1">
    <citation type="submission" date="2022-08" db="EMBL/GenBank/DDBJ databases">
        <title>Paenibacillus endoradicis sp. nov., Paenibacillus radicibacter sp. nov and Paenibacillus pararadicis sp. nov., three cold-adapted plant growth-promoting bacteria isolated from root of Larix gmelinii in Great Khingan.</title>
        <authorList>
            <person name="Xue H."/>
        </authorList>
    </citation>
    <scope>NUCLEOTIDE SEQUENCE [LARGE SCALE GENOMIC DNA]</scope>
    <source>
        <strain evidence="7 8">N5-1-1-5</strain>
    </source>
</reference>
<feature type="transmembrane region" description="Helical" evidence="6">
    <location>
        <begin position="181"/>
        <end position="214"/>
    </location>
</feature>
<feature type="transmembrane region" description="Helical" evidence="6">
    <location>
        <begin position="234"/>
        <end position="259"/>
    </location>
</feature>
<dbReference type="Pfam" id="PF00953">
    <property type="entry name" value="Glycos_transf_4"/>
    <property type="match status" value="1"/>
</dbReference>
<dbReference type="EMBL" id="JANQBD010000017">
    <property type="protein sequence ID" value="MCR8633886.1"/>
    <property type="molecule type" value="Genomic_DNA"/>
</dbReference>
<comment type="caution">
    <text evidence="7">The sequence shown here is derived from an EMBL/GenBank/DDBJ whole genome shotgun (WGS) entry which is preliminary data.</text>
</comment>
<proteinExistence type="predicted"/>
<gene>
    <name evidence="7" type="ORF">NV381_22110</name>
</gene>
<protein>
    <recommendedName>
        <fullName evidence="9">UDP-N-acetylmuramyl pentapeptide phosphotransferase</fullName>
    </recommendedName>
</protein>
<evidence type="ECO:0000313" key="7">
    <source>
        <dbReference type="EMBL" id="MCR8633886.1"/>
    </source>
</evidence>
<feature type="transmembrane region" description="Helical" evidence="6">
    <location>
        <begin position="150"/>
        <end position="169"/>
    </location>
</feature>
<feature type="transmembrane region" description="Helical" evidence="6">
    <location>
        <begin position="6"/>
        <end position="27"/>
    </location>
</feature>
<keyword evidence="5 6" id="KW-0472">Membrane</keyword>
<evidence type="ECO:0000256" key="1">
    <source>
        <dbReference type="ARBA" id="ARBA00004141"/>
    </source>
</evidence>
<comment type="subcellular location">
    <subcellularLocation>
        <location evidence="1">Membrane</location>
        <topology evidence="1">Multi-pass membrane protein</topology>
    </subcellularLocation>
</comment>
<name>A0ABT1YL36_9BACL</name>
<keyword evidence="3 6" id="KW-0812">Transmembrane</keyword>
<sequence>MLIVGIMLQCGVLALVGLALLPLVTRFMDAHGLFDRNYLGEAIPTACGLLLWLLLLVETVIISAEGRLLGTDASYLAQHYDQFLAYSMSLSVIALLGFIDDAVGIKEVKGIAEHWRLWKDRRLVSTGLLKAGGTAITAMVFVLQLTELSFIQWGCCTLLLMLMTNGMNLLDLRPGRALKCFFALSVIMLFSADHFGLWLLPFILPLMIGAILLFGPDLRGKLMLGDTGANMLGFAAGCWAILSAGWMLQTVLLILLLFLHLLTWRTSLSTLIERNRLLHWFDLLGRQG</sequence>
<dbReference type="InterPro" id="IPR000715">
    <property type="entry name" value="Glycosyl_transferase_4"/>
</dbReference>
<dbReference type="RefSeq" id="WP_258215458.1">
    <property type="nucleotide sequence ID" value="NZ_JANQBD010000017.1"/>
</dbReference>
<keyword evidence="4 6" id="KW-1133">Transmembrane helix</keyword>
<keyword evidence="2" id="KW-0808">Transferase</keyword>
<dbReference type="Proteomes" id="UP001300012">
    <property type="component" value="Unassembled WGS sequence"/>
</dbReference>
<evidence type="ECO:0000256" key="2">
    <source>
        <dbReference type="ARBA" id="ARBA00022679"/>
    </source>
</evidence>